<dbReference type="STRING" id="716928.GCA_000261485_01506"/>
<dbReference type="GO" id="GO:0000160">
    <property type="term" value="P:phosphorelay signal transduction system"/>
    <property type="evidence" value="ECO:0007669"/>
    <property type="project" value="InterPro"/>
</dbReference>
<accession>A0A249PGK3</accession>
<dbReference type="eggNOG" id="COG0784">
    <property type="taxonomic scope" value="Bacteria"/>
</dbReference>
<name>A0A249PGK3_9HYPH</name>
<proteinExistence type="predicted"/>
<dbReference type="Proteomes" id="UP000217211">
    <property type="component" value="Chromosome"/>
</dbReference>
<keyword evidence="4" id="KW-1185">Reference proteome</keyword>
<dbReference type="InterPro" id="IPR011006">
    <property type="entry name" value="CheY-like_superfamily"/>
</dbReference>
<evidence type="ECO:0000313" key="4">
    <source>
        <dbReference type="Proteomes" id="UP000217211"/>
    </source>
</evidence>
<evidence type="ECO:0000256" key="1">
    <source>
        <dbReference type="PROSITE-ProRule" id="PRU00169"/>
    </source>
</evidence>
<organism evidence="3 4">
    <name type="scientific">Sinorhizobium sojae CCBAU 05684</name>
    <dbReference type="NCBI Taxonomy" id="716928"/>
    <lineage>
        <taxon>Bacteria</taxon>
        <taxon>Pseudomonadati</taxon>
        <taxon>Pseudomonadota</taxon>
        <taxon>Alphaproteobacteria</taxon>
        <taxon>Hyphomicrobiales</taxon>
        <taxon>Rhizobiaceae</taxon>
        <taxon>Sinorhizobium/Ensifer group</taxon>
        <taxon>Sinorhizobium</taxon>
    </lineage>
</organism>
<dbReference type="OrthoDB" id="582170at2"/>
<dbReference type="AlphaFoldDB" id="A0A249PGK3"/>
<feature type="domain" description="Response regulatory" evidence="2">
    <location>
        <begin position="15"/>
        <end position="126"/>
    </location>
</feature>
<dbReference type="Gene3D" id="3.40.50.2300">
    <property type="match status" value="1"/>
</dbReference>
<sequence>MERKVDENHPLRDTRVLIAEDEILIALDLEAAFRDAGAEVVGPFMTLTEALTAAESERVSIAILDIRLGTATTEAVSDLLTKRGIPFLFYSGQRLTPEMQRKCGDAVLIDKPAKQEDLVGAAVGILAA</sequence>
<dbReference type="PROSITE" id="PS50110">
    <property type="entry name" value="RESPONSE_REGULATORY"/>
    <property type="match status" value="1"/>
</dbReference>
<dbReference type="KEGG" id="esj:SJ05684_c34790"/>
<dbReference type="SUPFAM" id="SSF52172">
    <property type="entry name" value="CheY-like"/>
    <property type="match status" value="1"/>
</dbReference>
<feature type="modified residue" description="4-aspartylphosphate" evidence="1">
    <location>
        <position position="65"/>
    </location>
</feature>
<dbReference type="SMART" id="SM00448">
    <property type="entry name" value="REC"/>
    <property type="match status" value="1"/>
</dbReference>
<evidence type="ECO:0000313" key="3">
    <source>
        <dbReference type="EMBL" id="ASY64895.1"/>
    </source>
</evidence>
<keyword evidence="1" id="KW-0597">Phosphoprotein</keyword>
<dbReference type="EMBL" id="CP023067">
    <property type="protein sequence ID" value="ASY64895.1"/>
    <property type="molecule type" value="Genomic_DNA"/>
</dbReference>
<reference evidence="3 4" key="1">
    <citation type="submission" date="2017-08" db="EMBL/GenBank/DDBJ databases">
        <title>Multipartite genome sequences of Sinorhizobium species nodulating soybeans.</title>
        <authorList>
            <person name="Tian C.F."/>
        </authorList>
    </citation>
    <scope>NUCLEOTIDE SEQUENCE [LARGE SCALE GENOMIC DNA]</scope>
    <source>
        <strain evidence="3 4">CCBAU 05684</strain>
    </source>
</reference>
<dbReference type="RefSeq" id="WP_034853330.1">
    <property type="nucleotide sequence ID" value="NZ_AJQT01000028.1"/>
</dbReference>
<evidence type="ECO:0000259" key="2">
    <source>
        <dbReference type="PROSITE" id="PS50110"/>
    </source>
</evidence>
<dbReference type="InterPro" id="IPR001789">
    <property type="entry name" value="Sig_transdc_resp-reg_receiver"/>
</dbReference>
<gene>
    <name evidence="3" type="ORF">SJ05684_c34790</name>
</gene>
<protein>
    <submittedName>
        <fullName evidence="3">Response regulator, putative</fullName>
    </submittedName>
</protein>